<dbReference type="Proteomes" id="UP001319060">
    <property type="component" value="Unassembled WGS sequence"/>
</dbReference>
<evidence type="ECO:0000256" key="4">
    <source>
        <dbReference type="ARBA" id="ARBA00022692"/>
    </source>
</evidence>
<feature type="transmembrane region" description="Helical" evidence="7">
    <location>
        <begin position="276"/>
        <end position="294"/>
    </location>
</feature>
<dbReference type="EMBL" id="JAFHKS010000040">
    <property type="protein sequence ID" value="MBN3544181.1"/>
    <property type="molecule type" value="Genomic_DNA"/>
</dbReference>
<evidence type="ECO:0000256" key="7">
    <source>
        <dbReference type="SAM" id="Phobius"/>
    </source>
</evidence>
<feature type="transmembrane region" description="Helical" evidence="7">
    <location>
        <begin position="143"/>
        <end position="166"/>
    </location>
</feature>
<dbReference type="PANTHER" id="PTHR30106:SF2">
    <property type="entry name" value="UPF0324 INNER MEMBRANE PROTEIN YEIH"/>
    <property type="match status" value="1"/>
</dbReference>
<dbReference type="RefSeq" id="WP_188404334.1">
    <property type="nucleotide sequence ID" value="NZ_BMCE01000004.1"/>
</dbReference>
<accession>A0ABS2ZC32</accession>
<evidence type="ECO:0000256" key="1">
    <source>
        <dbReference type="ARBA" id="ARBA00004651"/>
    </source>
</evidence>
<evidence type="ECO:0000256" key="3">
    <source>
        <dbReference type="ARBA" id="ARBA00022475"/>
    </source>
</evidence>
<dbReference type="Pfam" id="PF03601">
    <property type="entry name" value="Cons_hypoth698"/>
    <property type="match status" value="1"/>
</dbReference>
<comment type="similarity">
    <text evidence="2">Belongs to the UPF0324 family.</text>
</comment>
<evidence type="ECO:0000256" key="6">
    <source>
        <dbReference type="ARBA" id="ARBA00023136"/>
    </source>
</evidence>
<feature type="transmembrane region" description="Helical" evidence="7">
    <location>
        <begin position="300"/>
        <end position="320"/>
    </location>
</feature>
<evidence type="ECO:0000313" key="8">
    <source>
        <dbReference type="EMBL" id="MBN3544181.1"/>
    </source>
</evidence>
<feature type="transmembrane region" description="Helical" evidence="7">
    <location>
        <begin position="51"/>
        <end position="70"/>
    </location>
</feature>
<feature type="transmembrane region" description="Helical" evidence="7">
    <location>
        <begin position="82"/>
        <end position="103"/>
    </location>
</feature>
<keyword evidence="9" id="KW-1185">Reference proteome</keyword>
<organism evidence="8 9">
    <name type="scientific">Fictibacillus barbaricus</name>
    <dbReference type="NCBI Taxonomy" id="182136"/>
    <lineage>
        <taxon>Bacteria</taxon>
        <taxon>Bacillati</taxon>
        <taxon>Bacillota</taxon>
        <taxon>Bacilli</taxon>
        <taxon>Bacillales</taxon>
        <taxon>Fictibacillaceae</taxon>
        <taxon>Fictibacillus</taxon>
    </lineage>
</organism>
<reference evidence="8 9" key="1">
    <citation type="submission" date="2021-01" db="EMBL/GenBank/DDBJ databases">
        <title>Genome Sequencing of Type Strains.</title>
        <authorList>
            <person name="Lemaire J.F."/>
            <person name="Inderbitzin P."/>
            <person name="Collins S.B."/>
            <person name="Wespe N."/>
            <person name="Knight-Connoni V."/>
        </authorList>
    </citation>
    <scope>NUCLEOTIDE SEQUENCE [LARGE SCALE GENOMIC DNA]</scope>
    <source>
        <strain evidence="8 9">DSM 14730</strain>
    </source>
</reference>
<comment type="caution">
    <text evidence="8">The sequence shown here is derived from an EMBL/GenBank/DDBJ whole genome shotgun (WGS) entry which is preliminary data.</text>
</comment>
<comment type="subcellular location">
    <subcellularLocation>
        <location evidence="1">Cell membrane</location>
        <topology evidence="1">Multi-pass membrane protein</topology>
    </subcellularLocation>
</comment>
<feature type="transmembrane region" description="Helical" evidence="7">
    <location>
        <begin position="235"/>
        <end position="256"/>
    </location>
</feature>
<evidence type="ECO:0000256" key="2">
    <source>
        <dbReference type="ARBA" id="ARBA00007977"/>
    </source>
</evidence>
<evidence type="ECO:0000256" key="5">
    <source>
        <dbReference type="ARBA" id="ARBA00022989"/>
    </source>
</evidence>
<keyword evidence="5 7" id="KW-1133">Transmembrane helix</keyword>
<keyword evidence="3" id="KW-1003">Cell membrane</keyword>
<feature type="transmembrane region" description="Helical" evidence="7">
    <location>
        <begin position="115"/>
        <end position="137"/>
    </location>
</feature>
<proteinExistence type="inferred from homology"/>
<feature type="transmembrane region" description="Helical" evidence="7">
    <location>
        <begin position="332"/>
        <end position="351"/>
    </location>
</feature>
<keyword evidence="6 7" id="KW-0472">Membrane</keyword>
<feature type="transmembrane region" description="Helical" evidence="7">
    <location>
        <begin position="173"/>
        <end position="198"/>
    </location>
</feature>
<dbReference type="InterPro" id="IPR018383">
    <property type="entry name" value="UPF0324_pro"/>
</dbReference>
<gene>
    <name evidence="8" type="ORF">JYA64_02600</name>
</gene>
<sequence length="355" mass="37977">MGLAKRKIESSKLFASQSLQLEPQYPKIRGYLQGICLTAVLAFVARGLATLPYISIMGAMVISILLGMTWRGLMGVTKESNVGISFSSKVLLRIGIVLIGLRLNLSDIAAVGWKVLLINAFLITVTLIVITQLGKWFKVDPHLSVLTAVGTAVCGAAAIVAVAPLIRSKKEHTAIAVATIAIMGTIGTIIYTMLYPILSMDSYFYGLWSGSTLHELAHVIAASQVGGVKSSEIGIIVKLGRVAMLIPIALILGYLYRKEDKKENDIGGSGRLPFPWFIVGFLAMSVINTLDLVSEEMIQLTILISAFLLSMAMAGLGLSVDIKSMKKFGGKTLLICLIGSVALSLLGPLLLKLSE</sequence>
<name>A0ABS2ZC32_9BACL</name>
<keyword evidence="4 7" id="KW-0812">Transmembrane</keyword>
<protein>
    <submittedName>
        <fullName evidence="8">YeiH family putative sulfate export transporter</fullName>
    </submittedName>
</protein>
<evidence type="ECO:0000313" key="9">
    <source>
        <dbReference type="Proteomes" id="UP001319060"/>
    </source>
</evidence>
<dbReference type="PANTHER" id="PTHR30106">
    <property type="entry name" value="INNER MEMBRANE PROTEIN YEIH-RELATED"/>
    <property type="match status" value="1"/>
</dbReference>